<dbReference type="OrthoDB" id="9977870at2759"/>
<evidence type="ECO:0000313" key="3">
    <source>
        <dbReference type="EMBL" id="KAF9734960.1"/>
    </source>
</evidence>
<comment type="caution">
    <text evidence="3">The sequence shown here is derived from an EMBL/GenBank/DDBJ whole genome shotgun (WGS) entry which is preliminary data.</text>
</comment>
<dbReference type="EMBL" id="WJXW01000006">
    <property type="protein sequence ID" value="KAF9734960.1"/>
    <property type="molecule type" value="Genomic_DNA"/>
</dbReference>
<keyword evidence="1" id="KW-0175">Coiled coil</keyword>
<organism evidence="3 4">
    <name type="scientific">Paraphaeosphaeria minitans</name>
    <dbReference type="NCBI Taxonomy" id="565426"/>
    <lineage>
        <taxon>Eukaryota</taxon>
        <taxon>Fungi</taxon>
        <taxon>Dikarya</taxon>
        <taxon>Ascomycota</taxon>
        <taxon>Pezizomycotina</taxon>
        <taxon>Dothideomycetes</taxon>
        <taxon>Pleosporomycetidae</taxon>
        <taxon>Pleosporales</taxon>
        <taxon>Massarineae</taxon>
        <taxon>Didymosphaeriaceae</taxon>
        <taxon>Paraphaeosphaeria</taxon>
    </lineage>
</organism>
<evidence type="ECO:0000313" key="4">
    <source>
        <dbReference type="Proteomes" id="UP000756921"/>
    </source>
</evidence>
<evidence type="ECO:0000256" key="1">
    <source>
        <dbReference type="SAM" id="Coils"/>
    </source>
</evidence>
<feature type="coiled-coil region" evidence="1">
    <location>
        <begin position="458"/>
        <end position="490"/>
    </location>
</feature>
<evidence type="ECO:0000256" key="2">
    <source>
        <dbReference type="SAM" id="MobiDB-lite"/>
    </source>
</evidence>
<keyword evidence="4" id="KW-1185">Reference proteome</keyword>
<proteinExistence type="predicted"/>
<gene>
    <name evidence="3" type="ORF">PMIN01_06365</name>
</gene>
<name>A0A9P6GIB4_9PLEO</name>
<reference evidence="3" key="1">
    <citation type="journal article" date="2020" name="Mol. Plant Microbe Interact.">
        <title>Genome Sequence of the Biocontrol Agent Coniothyrium minitans strain Conio (IMI 134523).</title>
        <authorList>
            <person name="Patel D."/>
            <person name="Shittu T.A."/>
            <person name="Baroncelli R."/>
            <person name="Muthumeenakshi S."/>
            <person name="Osborne T.H."/>
            <person name="Janganan T.K."/>
            <person name="Sreenivasaprasad S."/>
        </authorList>
    </citation>
    <scope>NUCLEOTIDE SEQUENCE</scope>
    <source>
        <strain evidence="3">Conio</strain>
    </source>
</reference>
<accession>A0A9P6GIB4</accession>
<dbReference type="Proteomes" id="UP000756921">
    <property type="component" value="Unassembled WGS sequence"/>
</dbReference>
<sequence>MTDADGHGFAGLTTAPIFDDRLYFAEALRLQDGDTDDLVDSRLTLAAKASGIEDPDLFLIPRPAVLDIATALSTMSLQSEQSSSISVHSGETQFTTFTSLPSRSSRDKSPMSRMPPPLVRASFSVDRNHVMPEGPPSPMRHRHSTSGFPTSLSPHSSVSSAQGASARKQKRASALFSLFRKEQSSACPSRSHHGHHFKPQSPKLECGHSLSKYAIRVHVQEALKRKDGAAPACCGQRIPRKVLSTVLTSAEIHLVTDDDPPSPEAVSLRDSGYSENGLLNVDLSEALYTDVLVSEPSTVPATPTYEPSEMDEARLSSALESETFQNLLAEQKEQFRRVSAFESNQRTALAANHQHCLERLTAQLAASKIEKPKQHIQQLERLDEFQLMMEHDLRNVQAMETQNVATALKHIEGYCSGPNPAHEGVIYVVTEDDRRKLERQRIIQGKLPAKHESAINVLRAKQERDTRLRIQKQQLELEQLHADYEKEKSAQELQYAKDSSQLDLTIQTRRSRIMRRWDLKFEVWRRSWEKENESKLYGALPHGNWPEPTAANLHIDPSSSLAIYIQSVA</sequence>
<dbReference type="AlphaFoldDB" id="A0A9P6GIB4"/>
<feature type="region of interest" description="Disordered" evidence="2">
    <location>
        <begin position="83"/>
        <end position="169"/>
    </location>
</feature>
<feature type="compositionally biased region" description="Low complexity" evidence="2">
    <location>
        <begin position="151"/>
        <end position="160"/>
    </location>
</feature>
<feature type="compositionally biased region" description="Polar residues" evidence="2">
    <location>
        <begin position="90"/>
        <end position="103"/>
    </location>
</feature>
<protein>
    <submittedName>
        <fullName evidence="3">IBR domain-containing protein</fullName>
    </submittedName>
</protein>